<evidence type="ECO:0000313" key="8">
    <source>
        <dbReference type="EMBL" id="QLH62561.1"/>
    </source>
</evidence>
<evidence type="ECO:0000256" key="6">
    <source>
        <dbReference type="ARBA" id="ARBA00022989"/>
    </source>
</evidence>
<evidence type="ECO:0000256" key="4">
    <source>
        <dbReference type="ARBA" id="ARBA00022741"/>
    </source>
</evidence>
<dbReference type="PROSITE" id="PS50893">
    <property type="entry name" value="ABC_TRANSPORTER_2"/>
    <property type="match status" value="1"/>
</dbReference>
<dbReference type="InterPro" id="IPR003439">
    <property type="entry name" value="ABC_transporter-like_ATP-bd"/>
</dbReference>
<gene>
    <name evidence="8" type="ORF">SYMBAF_05915</name>
</gene>
<dbReference type="PROSITE" id="PS00211">
    <property type="entry name" value="ABC_TRANSPORTER_1"/>
    <property type="match status" value="1"/>
</dbReference>
<dbReference type="InterPro" id="IPR017871">
    <property type="entry name" value="ABC_transporter-like_CS"/>
</dbReference>
<evidence type="ECO:0000256" key="5">
    <source>
        <dbReference type="ARBA" id="ARBA00022840"/>
    </source>
</evidence>
<sequence length="565" mass="65205">MQSLKQFYQLIAPYWLRPREWFSWLLLLTLTGLTLGVVWISVQYNNWSREFYDALTDYFQHTSVTRLAFSYAGYTALFVLFVISTNWLKKLLIIRWRQKMALRFHASWLRRHNHYRLSFNAEPDNPDQRIAEDIQLLIEQSLKLFLSLLKNTTGLFSFIFILWQLSGTLSLTIAGHAFPVHGYLVWVALGYATVNSVLAHRIGRPLHQLNMDKQKAEADYRAGMLRIRDNTEQIAFYGGERTELRRMHHHFSAIARNWQQLMSREFRLDTFTTSYFRLSLMIPIFAVLPLYIAKKISLGGVMQARAAFGYVLDAFGWFIDSYRQIVAWSATVERLWKFEQSLIELPVKVKYSRLPNKLQCHNLVAHHSHGTPLFKPINLRLHDGDSIAITGASGCGKTTLLRTLSGLWPYSSGTWNLPDGKSLFVPQKPYLPYDFLTQVLIYPGLSDVRDEQIKTCMAQVGLHHLCPQLGERKLWSKVLSGGEQQRLSFARILLNQPKLICLDESTSHLEDTTALKLIGLVRSALPKSIIIVVSHQTSIIESFTMQYNIELHRLDCSQNGVERPQ</sequence>
<dbReference type="GeneID" id="93736050"/>
<keyword evidence="2" id="KW-0813">Transport</keyword>
<dbReference type="Gene3D" id="3.40.50.300">
    <property type="entry name" value="P-loop containing nucleotide triphosphate hydrolases"/>
    <property type="match status" value="1"/>
</dbReference>
<dbReference type="EMBL" id="CP050855">
    <property type="protein sequence ID" value="QLH62561.1"/>
    <property type="molecule type" value="Genomic_DNA"/>
</dbReference>
<name>A0A068ZB50_9GAMM</name>
<reference evidence="8 9" key="1">
    <citation type="journal article" date="2014" name="Genome Announc.">
        <title>Whole-Genome Sequence of Serratia symbiotica Strain CWBI-2.3T, a Free-Living Symbiont of the Black Bean Aphid Aphis fabae.</title>
        <authorList>
            <person name="Foray V."/>
            <person name="Grigorescu A.S."/>
            <person name="Sabri A."/>
            <person name="Haubruge E."/>
            <person name="Lognay G."/>
            <person name="Francis F."/>
            <person name="Fauconnier M.L."/>
            <person name="Hance T."/>
            <person name="Thonart P."/>
        </authorList>
    </citation>
    <scope>NUCLEOTIDE SEQUENCE [LARGE SCALE GENOMIC DNA]</scope>
    <source>
        <strain evidence="8">CWBI-2.3</strain>
    </source>
</reference>
<proteinExistence type="predicted"/>
<dbReference type="InterPro" id="IPR050835">
    <property type="entry name" value="ABC_transporter_sub-D"/>
</dbReference>
<dbReference type="Pfam" id="PF06472">
    <property type="entry name" value="ABC_membrane_2"/>
    <property type="match status" value="1"/>
</dbReference>
<evidence type="ECO:0000256" key="2">
    <source>
        <dbReference type="ARBA" id="ARBA00022448"/>
    </source>
</evidence>
<dbReference type="Proteomes" id="UP000042738">
    <property type="component" value="Chromosome"/>
</dbReference>
<dbReference type="InterPro" id="IPR036640">
    <property type="entry name" value="ABC1_TM_sf"/>
</dbReference>
<comment type="subcellular location">
    <subcellularLocation>
        <location evidence="1">Cell membrane</location>
        <topology evidence="1">Multi-pass membrane protein</topology>
    </subcellularLocation>
</comment>
<dbReference type="STRING" id="138074.SYMBAF_50417"/>
<dbReference type="InterPro" id="IPR027417">
    <property type="entry name" value="P-loop_NTPase"/>
</dbReference>
<dbReference type="GO" id="GO:0005886">
    <property type="term" value="C:plasma membrane"/>
    <property type="evidence" value="ECO:0007669"/>
    <property type="project" value="UniProtKB-SubCell"/>
</dbReference>
<accession>A0A068ZB50</accession>
<dbReference type="GO" id="GO:0140359">
    <property type="term" value="F:ABC-type transporter activity"/>
    <property type="evidence" value="ECO:0007669"/>
    <property type="project" value="InterPro"/>
</dbReference>
<dbReference type="GO" id="GO:0016887">
    <property type="term" value="F:ATP hydrolysis activity"/>
    <property type="evidence" value="ECO:0007669"/>
    <property type="project" value="InterPro"/>
</dbReference>
<dbReference type="PANTHER" id="PTHR11384">
    <property type="entry name" value="ATP-BINDING CASSETTE, SUB-FAMILY D MEMBER"/>
    <property type="match status" value="1"/>
</dbReference>
<keyword evidence="5 8" id="KW-0067">ATP-binding</keyword>
<organism evidence="8 9">
    <name type="scientific">Serratia symbiotica</name>
    <dbReference type="NCBI Taxonomy" id="138074"/>
    <lineage>
        <taxon>Bacteria</taxon>
        <taxon>Pseudomonadati</taxon>
        <taxon>Pseudomonadota</taxon>
        <taxon>Gammaproteobacteria</taxon>
        <taxon>Enterobacterales</taxon>
        <taxon>Yersiniaceae</taxon>
        <taxon>Serratia</taxon>
    </lineage>
</organism>
<evidence type="ECO:0000256" key="1">
    <source>
        <dbReference type="ARBA" id="ARBA00004651"/>
    </source>
</evidence>
<dbReference type="RefSeq" id="WP_082027000.1">
    <property type="nucleotide sequence ID" value="NZ_CAXKXZ010000010.1"/>
</dbReference>
<keyword evidence="6" id="KW-1133">Transmembrane helix</keyword>
<dbReference type="Pfam" id="PF00005">
    <property type="entry name" value="ABC_tran"/>
    <property type="match status" value="1"/>
</dbReference>
<dbReference type="Gene3D" id="1.20.1560.10">
    <property type="entry name" value="ABC transporter type 1, transmembrane domain"/>
    <property type="match status" value="1"/>
</dbReference>
<keyword evidence="4" id="KW-0547">Nucleotide-binding</keyword>
<protein>
    <submittedName>
        <fullName evidence="8">ABC transporter ATP-binding protein/permease</fullName>
    </submittedName>
</protein>
<dbReference type="PANTHER" id="PTHR11384:SF59">
    <property type="entry name" value="LYSOSOMAL COBALAMIN TRANSPORTER ABCD4"/>
    <property type="match status" value="1"/>
</dbReference>
<keyword evidence="3" id="KW-0812">Transmembrane</keyword>
<dbReference type="AlphaFoldDB" id="A0A068ZB50"/>
<evidence type="ECO:0000256" key="7">
    <source>
        <dbReference type="ARBA" id="ARBA00023136"/>
    </source>
</evidence>
<dbReference type="PROSITE" id="PS50929">
    <property type="entry name" value="ABC_TM1F"/>
    <property type="match status" value="1"/>
</dbReference>
<dbReference type="SMART" id="SM00382">
    <property type="entry name" value="AAA"/>
    <property type="match status" value="1"/>
</dbReference>
<dbReference type="GO" id="GO:0005524">
    <property type="term" value="F:ATP binding"/>
    <property type="evidence" value="ECO:0007669"/>
    <property type="project" value="UniProtKB-KW"/>
</dbReference>
<dbReference type="InterPro" id="IPR011527">
    <property type="entry name" value="ABC1_TM_dom"/>
</dbReference>
<dbReference type="SUPFAM" id="SSF90123">
    <property type="entry name" value="ABC transporter transmembrane region"/>
    <property type="match status" value="1"/>
</dbReference>
<keyword evidence="7" id="KW-0472">Membrane</keyword>
<dbReference type="InterPro" id="IPR003593">
    <property type="entry name" value="AAA+_ATPase"/>
</dbReference>
<dbReference type="SUPFAM" id="SSF52540">
    <property type="entry name" value="P-loop containing nucleoside triphosphate hydrolases"/>
    <property type="match status" value="1"/>
</dbReference>
<evidence type="ECO:0000313" key="9">
    <source>
        <dbReference type="Proteomes" id="UP000042738"/>
    </source>
</evidence>
<evidence type="ECO:0000256" key="3">
    <source>
        <dbReference type="ARBA" id="ARBA00022692"/>
    </source>
</evidence>